<evidence type="ECO:0000256" key="3">
    <source>
        <dbReference type="ARBA" id="ARBA00013085"/>
    </source>
</evidence>
<comment type="similarity">
    <text evidence="2 8">Belongs to the PHP hydrolase family. HisK subfamily.</text>
</comment>
<dbReference type="SUPFAM" id="SSF89550">
    <property type="entry name" value="PHP domain-like"/>
    <property type="match status" value="1"/>
</dbReference>
<dbReference type="InterPro" id="IPR004013">
    <property type="entry name" value="PHP_dom"/>
</dbReference>
<gene>
    <name evidence="10" type="ORF">COV53_01465</name>
</gene>
<dbReference type="EC" id="3.1.3.15" evidence="3 8"/>
<dbReference type="GO" id="GO:0004401">
    <property type="term" value="F:histidinol-phosphatase activity"/>
    <property type="evidence" value="ECO:0007669"/>
    <property type="project" value="UniProtKB-UniRule"/>
</dbReference>
<dbReference type="NCBIfam" id="TIGR01856">
    <property type="entry name" value="hisJ_fam"/>
    <property type="match status" value="1"/>
</dbReference>
<dbReference type="AlphaFoldDB" id="A0A2H0NIP6"/>
<comment type="catalytic activity">
    <reaction evidence="7 8">
        <text>L-histidinol phosphate + H2O = L-histidinol + phosphate</text>
        <dbReference type="Rhea" id="RHEA:14465"/>
        <dbReference type="ChEBI" id="CHEBI:15377"/>
        <dbReference type="ChEBI" id="CHEBI:43474"/>
        <dbReference type="ChEBI" id="CHEBI:57699"/>
        <dbReference type="ChEBI" id="CHEBI:57980"/>
        <dbReference type="EC" id="3.1.3.15"/>
    </reaction>
</comment>
<dbReference type="UniPathway" id="UPA00031">
    <property type="reaction ID" value="UER00013"/>
</dbReference>
<dbReference type="GO" id="GO:0005737">
    <property type="term" value="C:cytoplasm"/>
    <property type="evidence" value="ECO:0007669"/>
    <property type="project" value="TreeGrafter"/>
</dbReference>
<reference evidence="10 11" key="1">
    <citation type="submission" date="2017-09" db="EMBL/GenBank/DDBJ databases">
        <title>Depth-based differentiation of microbial function through sediment-hosted aquifers and enrichment of novel symbionts in the deep terrestrial subsurface.</title>
        <authorList>
            <person name="Probst A.J."/>
            <person name="Ladd B."/>
            <person name="Jarett J.K."/>
            <person name="Geller-Mcgrath D.E."/>
            <person name="Sieber C.M."/>
            <person name="Emerson J.B."/>
            <person name="Anantharaman K."/>
            <person name="Thomas B.C."/>
            <person name="Malmstrom R."/>
            <person name="Stieglmeier M."/>
            <person name="Klingl A."/>
            <person name="Woyke T."/>
            <person name="Ryan C.M."/>
            <person name="Banfield J.F."/>
        </authorList>
    </citation>
    <scope>NUCLEOTIDE SEQUENCE [LARGE SCALE GENOMIC DNA]</scope>
    <source>
        <strain evidence="10">CG11_big_fil_rev_8_21_14_0_20_37_11</strain>
    </source>
</reference>
<accession>A0A2H0NIP6</accession>
<dbReference type="CDD" id="cd12110">
    <property type="entry name" value="PHP_HisPPase_Hisj_like"/>
    <property type="match status" value="1"/>
</dbReference>
<protein>
    <recommendedName>
        <fullName evidence="3 8">Histidinol-phosphatase</fullName>
        <shortName evidence="8">HolPase</shortName>
        <ecNumber evidence="3 8">3.1.3.15</ecNumber>
    </recommendedName>
</protein>
<comment type="caution">
    <text evidence="10">The sequence shown here is derived from an EMBL/GenBank/DDBJ whole genome shotgun (WGS) entry which is preliminary data.</text>
</comment>
<dbReference type="EMBL" id="PCWS01000028">
    <property type="protein sequence ID" value="PIR08752.1"/>
    <property type="molecule type" value="Genomic_DNA"/>
</dbReference>
<keyword evidence="6 8" id="KW-0368">Histidine biosynthesis</keyword>
<evidence type="ECO:0000256" key="4">
    <source>
        <dbReference type="ARBA" id="ARBA00022605"/>
    </source>
</evidence>
<evidence type="ECO:0000256" key="8">
    <source>
        <dbReference type="RuleBase" id="RU366003"/>
    </source>
</evidence>
<evidence type="ECO:0000256" key="1">
    <source>
        <dbReference type="ARBA" id="ARBA00004970"/>
    </source>
</evidence>
<keyword evidence="5 8" id="KW-0378">Hydrolase</keyword>
<dbReference type="InterPro" id="IPR010140">
    <property type="entry name" value="Histidinol_P_phosphatase_HisJ"/>
</dbReference>
<feature type="domain" description="PHP" evidence="9">
    <location>
        <begin position="10"/>
        <end position="217"/>
    </location>
</feature>
<evidence type="ECO:0000313" key="10">
    <source>
        <dbReference type="EMBL" id="PIR08752.1"/>
    </source>
</evidence>
<evidence type="ECO:0000256" key="2">
    <source>
        <dbReference type="ARBA" id="ARBA00009152"/>
    </source>
</evidence>
<dbReference type="Gene3D" id="3.20.20.140">
    <property type="entry name" value="Metal-dependent hydrolases"/>
    <property type="match status" value="1"/>
</dbReference>
<evidence type="ECO:0000256" key="5">
    <source>
        <dbReference type="ARBA" id="ARBA00022801"/>
    </source>
</evidence>
<name>A0A2H0NIP6_9BACT</name>
<keyword evidence="4 8" id="KW-0028">Amino-acid biosynthesis</keyword>
<dbReference type="NCBIfam" id="NF005996">
    <property type="entry name" value="PRK08123.1"/>
    <property type="match status" value="1"/>
</dbReference>
<dbReference type="InterPro" id="IPR016195">
    <property type="entry name" value="Pol/histidinol_Pase-like"/>
</dbReference>
<proteinExistence type="inferred from homology"/>
<comment type="pathway">
    <text evidence="1 8">Amino-acid biosynthesis; L-histidine biosynthesis; L-histidine from 5-phospho-alpha-D-ribose 1-diphosphate: step 8/9.</text>
</comment>
<dbReference type="Pfam" id="PF02811">
    <property type="entry name" value="PHP"/>
    <property type="match status" value="1"/>
</dbReference>
<evidence type="ECO:0000259" key="9">
    <source>
        <dbReference type="Pfam" id="PF02811"/>
    </source>
</evidence>
<sequence length="287" mass="33728">MKKKRRLFDYHTQTIEHGMNKQLLIKETVKAAIDRKLTAICLTDHYPLPLDFVDSTHDDRVYYPDYLETFTIIQKKYKGEIEVLLGAEFDWFSQYTEWIRKEINKYPFDYVIGSVHYLGAIKDDDGERIFCHDFSKEEFMKGFRYFKEIKIIVKKYYKEVRNMVNSKLFDGVGHLDLIKKYNDGGLFDENDKWYKDAVIETLNIIASSGMVMEINTAGLDKPCKAQYPSFWIIKEAYERSIPITIGSDAHVPKNIGKNLDKAVQLAQKAGYKKLVRFVKRRKIEVNI</sequence>
<organism evidence="10 11">
    <name type="scientific">Candidatus Gottesmanbacteria bacterium CG11_big_fil_rev_8_21_14_0_20_37_11</name>
    <dbReference type="NCBI Taxonomy" id="1974575"/>
    <lineage>
        <taxon>Bacteria</taxon>
        <taxon>Candidatus Gottesmaniibacteriota</taxon>
    </lineage>
</organism>
<evidence type="ECO:0000256" key="6">
    <source>
        <dbReference type="ARBA" id="ARBA00023102"/>
    </source>
</evidence>
<dbReference type="PANTHER" id="PTHR21039:SF0">
    <property type="entry name" value="HISTIDINOL-PHOSPHATASE"/>
    <property type="match status" value="1"/>
</dbReference>
<dbReference type="GO" id="GO:0000105">
    <property type="term" value="P:L-histidine biosynthetic process"/>
    <property type="evidence" value="ECO:0007669"/>
    <property type="project" value="UniProtKB-UniRule"/>
</dbReference>
<evidence type="ECO:0000313" key="11">
    <source>
        <dbReference type="Proteomes" id="UP000230707"/>
    </source>
</evidence>
<dbReference type="PANTHER" id="PTHR21039">
    <property type="entry name" value="HISTIDINOL PHOSPHATASE-RELATED"/>
    <property type="match status" value="1"/>
</dbReference>
<dbReference type="Proteomes" id="UP000230707">
    <property type="component" value="Unassembled WGS sequence"/>
</dbReference>
<evidence type="ECO:0000256" key="7">
    <source>
        <dbReference type="ARBA" id="ARBA00049158"/>
    </source>
</evidence>